<dbReference type="InterPro" id="IPR045584">
    <property type="entry name" value="Pilin-like"/>
</dbReference>
<comment type="subcellular location">
    <subcellularLocation>
        <location evidence="2">Cell outer membrane</location>
    </subcellularLocation>
    <subcellularLocation>
        <location evidence="1">Cell surface</location>
    </subcellularLocation>
</comment>
<dbReference type="Pfam" id="PF05662">
    <property type="entry name" value="YadA_stalk"/>
    <property type="match status" value="16"/>
</dbReference>
<feature type="domain" description="Trimeric autotransporter adhesin YadA-like head" evidence="14">
    <location>
        <begin position="220"/>
        <end position="241"/>
    </location>
</feature>
<feature type="domain" description="Trimeric autotransporter adhesin YadA-like stalk" evidence="15">
    <location>
        <begin position="1921"/>
        <end position="1958"/>
    </location>
</feature>
<dbReference type="RefSeq" id="WP_058357831.1">
    <property type="nucleotide sequence ID" value="NZ_CABKVG010000010.1"/>
</dbReference>
<evidence type="ECO:0000256" key="3">
    <source>
        <dbReference type="ARBA" id="ARBA00005848"/>
    </source>
</evidence>
<feature type="domain" description="Trimeric autotransporter adhesin YadA-like stalk" evidence="15">
    <location>
        <begin position="2064"/>
        <end position="2098"/>
    </location>
</feature>
<feature type="domain" description="Trimeric autotransporter adhesin YadA-like stalk" evidence="15">
    <location>
        <begin position="2465"/>
        <end position="2504"/>
    </location>
</feature>
<name>A0ABY4E121_9NEIS</name>
<sequence>MNKAYKVIYNETTGTYVAVSELETTHGKAAHSIKGISFAPLRALKPFKCIQLSQFTLATLGIFTVLAMPMAHASWVNHSSGGGGVANGGTNIGGNGYGDAATASSIAIGTNDTSGRAFARDNNTTAIGDAADAVSTGATAIGASTHAEGNESTALGFKATTYNEGGTALGSKTIVKGVGATAIGYNANTDGASSLAVGADTVVFGNRGIAIGSKAQALAAQAMAIGTDAQALGTYAIAIGDRNIASMQESIAVGLQNKVLGEKASTFGHRNVVYDYHGLAVGHDSVVDGDASVSVGSESLVAGANSASFGNDNNITGTYNTVTGINNKVGTSTYDEPTLTFNLGDAYDNVSILGSNNTALSNNVSIIGLNNTINKGLDNTFIMGNDVNIATSANDVSKANGAIFNGSVALGNDTTVTAPIATTSYTIGGVTYNFAGIKPVGTVSVGALGNERTITNVAAGRISNTSTDAINGSQLFALAQQVNLQANASTLHYLSVNDNGTQGNNYDNKGAQGKNSVAIGVNTSTAAAADYAVAMGYAAQANGMNTIAIGTQAKAIGNANNSNTVVIGNTSTSTNSNGSLTLGNGNITNDSIETIQLGSGNRADTSRSVAAIGGLNRTTGSLASSMIGINNSLVGSNSISITGINNDVAGSTLINVSGFNNDVTNSVNNSVIGNNNALNSGTNNFIAGFNNTLGSGLSQTQVLGSGITVSNNVGYGIAIGSGSQITQNNAVTLGANAVASQVGAVAIGANSVASTAAGIAGYVPASANATQTTAITNTTSTASAVSVGDAQKGLFRQITGVAAGTADSDAVNVAQLKAVATAASGNAMHYFSVNDNGVARNNYNNDGATAVNATAIGANALASSANALALGHYANATTNSSIAIGTAAYTGGARAVALGLRAKANGQDAIAIGAADAKGTYAVAMGFGATAADHTVAMGYNASAFGSSINSVYIGSNAGDGAANIGANNTATGYASFSNGAGSFNSYFGSHSGNRATGSNNIAMGRYAGGSVSGDNNIAFGNAAGFGVSGSRNIAIGTDAGLDNTTANDTVSLGTGAMATVDKSVALGANSVAIAAVGTASANLLGTTYTFAGSSPIASVSVGAKDAERTITNVAAGRISEISTDAINGSQLYAAYDAIGTLSSMGLNFTGNKGATVHRNLGQTLSIVGAEDGTLVSPINYQTNTKATAGNYSAKNVQTVTGSNGQVQIQLAEYPEFVGIKAGDAAGNIVNINNTGINITKGSKTVIIAGDNINFGGNTLTGVNPGEISGTSTDAINGSQLYNLQLAAGQGWNIQTNGDTASLVSPGATVDIGTKTGETNIKVSRNGNTIDFELNKNLDLGSSGSILLGNTTVNNNGVTITGGPSITINGIDAGGKTITNVAPGVSLTDAVNVSQLNNLGSSLTASGLNFTGSDGGVVHRDLGATLGIVGASKVAGTVYEAAATGTAGDYSSKNVQTVTDPTTGNIQIQLAERPEFDGIKAGDTAGNVINIDNTGINIVKGGKTVIIAGDTVNFGGNVINNIAAGVSLTDAVNVSQLNNLGSSLTASGLNFTGNKGATVHRDLGQTLSIIGAEDGTLVNPINYQTNTKATAGDYSAKNVQTVTGSNGQVQIQLAEYPEFVGIKAGDAAGNIVNINNTGINITKGSKTVIIAGDNINFGGNTLTGVNPGDISSTSTDAINGSQLYNLQLAAGQGWNIQTNGDTASLVSPGATVDIGTKTGETNIKVSRNGNTIDFELNKNLDLGSSGSILLGNTTVNNNGVTITGGPSITINGIDAGGKTITNVAPGVSLTDAVNVSQLNNLGSSLTASGLNFTGSDGGVVHRDLGATLGIVGASKVAGTAYEAAAVGTAGDYSSKNVQTVTDPTTGNIQIQLAERPEFDGIKAGDTAGNVINIDNTGINIVKGGKTVIIAGDTVNFGGNVINNIAAGVSLTDAVNVSQLNNLGSSLTASGLNFIGNKGATVHRDLGQTLSIIGAEDGTLVNPINYQTNTKATAGDYSAKNVQTVTGSNGQVQIQMADRPEFAGIKAGDTAGNVINIDNTGINIVKGSKTVIIAGDTVNFGGNVINNIAAGVSLTDAVNVSQLNNLGSSLTASGLNFTGSDGGVVHRDLGATLGIVGASKVAGTAYEAAAVGTAGDYSSKNVQTVTDPTTGNIQIQLAERPEFDGIKAGNTAGNVVVIDDKGINITGGSKTIVIAGNQVDFGGNTLSGVNPGAISSTSTDAINGSQLYNLQIAAGTGWNIQSNGDTATQVKPGDTVDIGTKTGENNIKVTHNGNTIDFELNKNLDLGSSGSIVLGNTTVNNNGVTITGGPSITINGIDAGGKTLTNVAPGVNGTDGVNVNQLTNLGNSLTSKGLNFVGSDGGVVHRDLGATLGIVGASKVAGTAYEAAAVGTAGDYSAKNVQTVTDPTTGNIQIQLAERPEFDGIKAGNATGNVVTIDNQGINITDGSKTIVIAGNKVDFGGNTLSGVNPGAITNTSTDAVNGSQLYNVQTLASTGWKIQSNGDGATQVKPGDTVDIGTKVGENNIKVTHNGNTIDFELNKNLDLGSTGSVKMGDLTINNGGLNIVNGPSITIDGIDAGGKTITNVAPGKNGTDAVNVDQLEAVQTTAGKGWNLQTDGDQASQVKPGDTVDIGVTKGEKNIKVSRNGNTVDFELNKNLDLGSTGSIVMGDVLVDGKGFTINNGPSMTVNGINAGNKTITNVAAGTALTDAVNLSQLNQAIAGSKYAGLHVQNGSDTILPNESLNIIGKDGTTVTYDKDSNTYTVSSKTGGTGTGSMDDWNVTGKDGKGGSVSVPITDGKNVEFAAGSKNVTVTPTQTTTGAQVQVDIARDLDLNSVTTKNADGSSTVVNGNGVTIKGKDGKNGASITQSGIDAGNQTLTNVAAGKNDTDAVNVSQLNAVSNNINNLSNRINEVEDNANAGTATAIAIANLPQAYEPGARVFAVAAGTYDGQTGYAVGYSAISDGGNWIIKASGTTNSQQKFGAGAGVGYRWR</sequence>
<evidence type="ECO:0000256" key="9">
    <source>
        <dbReference type="ARBA" id="ARBA00023136"/>
    </source>
</evidence>
<dbReference type="Pfam" id="PF13018">
    <property type="entry name" value="ESPR"/>
    <property type="match status" value="1"/>
</dbReference>
<evidence type="ECO:0000259" key="13">
    <source>
        <dbReference type="Pfam" id="PF03895"/>
    </source>
</evidence>
<feature type="domain" description="Trimeric autotransporter adhesin YadA-like stalk" evidence="15">
    <location>
        <begin position="2697"/>
        <end position="2721"/>
    </location>
</feature>
<evidence type="ECO:0000256" key="10">
    <source>
        <dbReference type="ARBA" id="ARBA00023237"/>
    </source>
</evidence>
<feature type="domain" description="Trimeric autotransporter adhesin YadA-like head" evidence="14">
    <location>
        <begin position="527"/>
        <end position="553"/>
    </location>
</feature>
<feature type="domain" description="Trimeric autotransporter adhesin YadA-like stalk" evidence="15">
    <location>
        <begin position="1378"/>
        <end position="1412"/>
    </location>
</feature>
<feature type="domain" description="Trimeric autotransporter adhesin YadA-like head" evidence="14">
    <location>
        <begin position="892"/>
        <end position="914"/>
    </location>
</feature>
<feature type="domain" description="Trimeric autotransporter adhesin YadA-like stalk" evidence="15">
    <location>
        <begin position="2323"/>
        <end position="2354"/>
    </location>
</feature>
<dbReference type="Gene3D" id="1.20.5.170">
    <property type="match status" value="1"/>
</dbReference>
<feature type="domain" description="ESPR" evidence="16">
    <location>
        <begin position="1"/>
        <end position="38"/>
    </location>
</feature>
<organism evidence="17 18">
    <name type="scientific">Vitreoscilla massiliensis</name>
    <dbReference type="NCBI Taxonomy" id="1689272"/>
    <lineage>
        <taxon>Bacteria</taxon>
        <taxon>Pseudomonadati</taxon>
        <taxon>Pseudomonadota</taxon>
        <taxon>Betaproteobacteria</taxon>
        <taxon>Neisseriales</taxon>
        <taxon>Neisseriaceae</taxon>
        <taxon>Vitreoscilla</taxon>
    </lineage>
</organism>
<evidence type="ECO:0000256" key="6">
    <source>
        <dbReference type="ARBA" id="ARBA00022692"/>
    </source>
</evidence>
<feature type="domain" description="Trimeric autotransporter adhesin YadA-like stalk" evidence="15">
    <location>
        <begin position="2206"/>
        <end position="2245"/>
    </location>
</feature>
<feature type="domain" description="Trimeric autotransporter adhesin YadA-like C-terminal membrane anchor" evidence="13">
    <location>
        <begin position="2930"/>
        <end position="2990"/>
    </location>
</feature>
<dbReference type="EMBL" id="CP091511">
    <property type="protein sequence ID" value="UOO88485.1"/>
    <property type="molecule type" value="Genomic_DNA"/>
</dbReference>
<dbReference type="Gene3D" id="6.20.50.100">
    <property type="match status" value="5"/>
</dbReference>
<evidence type="ECO:0000259" key="14">
    <source>
        <dbReference type="Pfam" id="PF05658"/>
    </source>
</evidence>
<feature type="domain" description="Trimeric autotransporter adhesin YadA-like stalk" evidence="15">
    <location>
        <begin position="1111"/>
        <end position="1152"/>
    </location>
</feature>
<feature type="domain" description="Trimeric autotransporter adhesin YadA-like stalk" evidence="15">
    <location>
        <begin position="2582"/>
        <end position="2620"/>
    </location>
</feature>
<keyword evidence="6" id="KW-0812">Transmembrane</keyword>
<comment type="similarity">
    <text evidence="3">Belongs to the autotransporter-2 (AT-2) (TC 1.B.40) family.</text>
</comment>
<protein>
    <submittedName>
        <fullName evidence="17">YadA-like family protein</fullName>
    </submittedName>
</protein>
<dbReference type="SUPFAM" id="SSF101967">
    <property type="entry name" value="Adhesin YadA, collagen-binding domain"/>
    <property type="match status" value="11"/>
</dbReference>
<feature type="domain" description="Trimeric autotransporter adhesin YadA-like stalk" evidence="15">
    <location>
        <begin position="1519"/>
        <end position="1557"/>
    </location>
</feature>
<keyword evidence="9" id="KW-0472">Membrane</keyword>
<evidence type="ECO:0000256" key="1">
    <source>
        <dbReference type="ARBA" id="ARBA00004241"/>
    </source>
</evidence>
<dbReference type="CDD" id="cd12820">
    <property type="entry name" value="LbR_YadA-like"/>
    <property type="match status" value="2"/>
</dbReference>
<gene>
    <name evidence="17" type="ORF">LVJ82_13550</name>
</gene>
<keyword evidence="5" id="KW-1134">Transmembrane beta strand</keyword>
<feature type="domain" description="Trimeric autotransporter adhesin YadA-like head" evidence="14">
    <location>
        <begin position="917"/>
        <end position="942"/>
    </location>
</feature>
<evidence type="ECO:0000256" key="12">
    <source>
        <dbReference type="SAM" id="MobiDB-lite"/>
    </source>
</evidence>
<proteinExistence type="inferred from homology"/>
<dbReference type="Gene3D" id="2.20.70.140">
    <property type="match status" value="6"/>
</dbReference>
<keyword evidence="4" id="KW-0813">Transport</keyword>
<dbReference type="InterPro" id="IPR005594">
    <property type="entry name" value="YadA_C"/>
</dbReference>
<dbReference type="InterPro" id="IPR008640">
    <property type="entry name" value="Adhesin_Head_dom"/>
</dbReference>
<dbReference type="Pfam" id="PF05658">
    <property type="entry name" value="YadA_head"/>
    <property type="match status" value="9"/>
</dbReference>
<keyword evidence="7" id="KW-0732">Signal</keyword>
<feature type="coiled-coil region" evidence="11">
    <location>
        <begin position="2895"/>
        <end position="2922"/>
    </location>
</feature>
<dbReference type="Proteomes" id="UP000832011">
    <property type="component" value="Chromosome"/>
</dbReference>
<feature type="domain" description="Trimeric autotransporter adhesin YadA-like stalk" evidence="15">
    <location>
        <begin position="2877"/>
        <end position="2918"/>
    </location>
</feature>
<evidence type="ECO:0000259" key="16">
    <source>
        <dbReference type="Pfam" id="PF13018"/>
    </source>
</evidence>
<feature type="region of interest" description="Disordered" evidence="12">
    <location>
        <begin position="2764"/>
        <end position="2784"/>
    </location>
</feature>
<feature type="domain" description="Trimeric autotransporter adhesin YadA-like head" evidence="14">
    <location>
        <begin position="1047"/>
        <end position="1071"/>
    </location>
</feature>
<evidence type="ECO:0000256" key="4">
    <source>
        <dbReference type="ARBA" id="ARBA00022448"/>
    </source>
</evidence>
<keyword evidence="10" id="KW-0998">Cell outer membrane</keyword>
<feature type="domain" description="Trimeric autotransporter adhesin YadA-like stalk" evidence="15">
    <location>
        <begin position="797"/>
        <end position="837"/>
    </location>
</feature>
<keyword evidence="18" id="KW-1185">Reference proteome</keyword>
<dbReference type="SUPFAM" id="SSF54523">
    <property type="entry name" value="Pili subunits"/>
    <property type="match status" value="1"/>
</dbReference>
<dbReference type="Gene3D" id="6.10.250.2040">
    <property type="match status" value="5"/>
</dbReference>
<dbReference type="Pfam" id="PF03895">
    <property type="entry name" value="YadA_anchor"/>
    <property type="match status" value="1"/>
</dbReference>
<dbReference type="Gene3D" id="3.30.1300.30">
    <property type="entry name" value="GSPII I/J protein-like"/>
    <property type="match status" value="1"/>
</dbReference>
<feature type="domain" description="Trimeric autotransporter adhesin YadA-like stalk" evidence="15">
    <location>
        <begin position="454"/>
        <end position="489"/>
    </location>
</feature>
<dbReference type="InterPro" id="IPR024973">
    <property type="entry name" value="ESPR"/>
</dbReference>
<dbReference type="InterPro" id="IPR008635">
    <property type="entry name" value="Coiled_stalk_dom"/>
</dbReference>
<evidence type="ECO:0000313" key="17">
    <source>
        <dbReference type="EMBL" id="UOO88485.1"/>
    </source>
</evidence>
<evidence type="ECO:0000256" key="8">
    <source>
        <dbReference type="ARBA" id="ARBA00022927"/>
    </source>
</evidence>
<keyword evidence="11" id="KW-0175">Coiled coil</keyword>
<feature type="domain" description="Trimeric autotransporter adhesin YadA-like head" evidence="14">
    <location>
        <begin position="848"/>
        <end position="874"/>
    </location>
</feature>
<keyword evidence="8" id="KW-0653">Protein transport</keyword>
<evidence type="ECO:0000256" key="7">
    <source>
        <dbReference type="ARBA" id="ARBA00022729"/>
    </source>
</evidence>
<feature type="domain" description="Trimeric autotransporter adhesin YadA-like stalk" evidence="15">
    <location>
        <begin position="1260"/>
        <end position="1300"/>
    </location>
</feature>
<feature type="domain" description="Trimeric autotransporter adhesin YadA-like head" evidence="14">
    <location>
        <begin position="177"/>
        <end position="200"/>
    </location>
</feature>
<feature type="domain" description="Trimeric autotransporter adhesin YadA-like head" evidence="14">
    <location>
        <begin position="147"/>
        <end position="172"/>
    </location>
</feature>
<evidence type="ECO:0000256" key="5">
    <source>
        <dbReference type="ARBA" id="ARBA00022452"/>
    </source>
</evidence>
<dbReference type="InterPro" id="IPR011049">
    <property type="entry name" value="Serralysin-like_metalloprot_C"/>
</dbReference>
<feature type="domain" description="Trimeric autotransporter adhesin YadA-like stalk" evidence="15">
    <location>
        <begin position="1662"/>
        <end position="1702"/>
    </location>
</feature>
<evidence type="ECO:0000256" key="11">
    <source>
        <dbReference type="SAM" id="Coils"/>
    </source>
</evidence>
<feature type="domain" description="Trimeric autotransporter adhesin YadA-like head" evidence="14">
    <location>
        <begin position="729"/>
        <end position="751"/>
    </location>
</feature>
<evidence type="ECO:0000256" key="2">
    <source>
        <dbReference type="ARBA" id="ARBA00004442"/>
    </source>
</evidence>
<dbReference type="Gene3D" id="2.150.10.10">
    <property type="entry name" value="Serralysin-like metalloprotease, C-terminal"/>
    <property type="match status" value="9"/>
</dbReference>
<evidence type="ECO:0000259" key="15">
    <source>
        <dbReference type="Pfam" id="PF05662"/>
    </source>
</evidence>
<feature type="domain" description="Trimeric autotransporter adhesin YadA-like stalk" evidence="15">
    <location>
        <begin position="1780"/>
        <end position="1814"/>
    </location>
</feature>
<reference evidence="17 18" key="1">
    <citation type="journal article" date="2022" name="Res Sq">
        <title>Evolution of multicellular longitudinally dividing oral cavity symbionts (Neisseriaceae).</title>
        <authorList>
            <person name="Nyongesa S."/>
            <person name="Weber P."/>
            <person name="Bernet E."/>
            <person name="Pullido F."/>
            <person name="Nieckarz M."/>
            <person name="Delaby M."/>
            <person name="Nieves C."/>
            <person name="Viehboeck T."/>
            <person name="Krause N."/>
            <person name="Rivera-Millot A."/>
            <person name="Nakamura A."/>
            <person name="Vischer N."/>
            <person name="VanNieuwenhze M."/>
            <person name="Brun Y."/>
            <person name="Cava F."/>
            <person name="Bulgheresi S."/>
            <person name="Veyrier F."/>
        </authorList>
    </citation>
    <scope>NUCLEOTIDE SEQUENCE [LARGE SCALE GENOMIC DNA]</scope>
    <source>
        <strain evidence="17 18">SN4</strain>
    </source>
</reference>
<dbReference type="Gene3D" id="6.10.250.2120">
    <property type="match status" value="1"/>
</dbReference>
<accession>A0ABY4E121</accession>
<evidence type="ECO:0000313" key="18">
    <source>
        <dbReference type="Proteomes" id="UP000832011"/>
    </source>
</evidence>